<evidence type="ECO:0000313" key="2">
    <source>
        <dbReference type="Proteomes" id="UP000789366"/>
    </source>
</evidence>
<organism evidence="1 2">
    <name type="scientific">Cetraspora pellucida</name>
    <dbReference type="NCBI Taxonomy" id="1433469"/>
    <lineage>
        <taxon>Eukaryota</taxon>
        <taxon>Fungi</taxon>
        <taxon>Fungi incertae sedis</taxon>
        <taxon>Mucoromycota</taxon>
        <taxon>Glomeromycotina</taxon>
        <taxon>Glomeromycetes</taxon>
        <taxon>Diversisporales</taxon>
        <taxon>Gigasporaceae</taxon>
        <taxon>Cetraspora</taxon>
    </lineage>
</organism>
<proteinExistence type="predicted"/>
<keyword evidence="2" id="KW-1185">Reference proteome</keyword>
<dbReference type="Proteomes" id="UP000789366">
    <property type="component" value="Unassembled WGS sequence"/>
</dbReference>
<accession>A0ACA9MCR0</accession>
<protein>
    <submittedName>
        <fullName evidence="1">14683_t:CDS:1</fullName>
    </submittedName>
</protein>
<comment type="caution">
    <text evidence="1">The sequence shown here is derived from an EMBL/GenBank/DDBJ whole genome shotgun (WGS) entry which is preliminary data.</text>
</comment>
<dbReference type="EMBL" id="CAJVPW010007693">
    <property type="protein sequence ID" value="CAG8584205.1"/>
    <property type="molecule type" value="Genomic_DNA"/>
</dbReference>
<reference evidence="1" key="1">
    <citation type="submission" date="2021-06" db="EMBL/GenBank/DDBJ databases">
        <authorList>
            <person name="Kallberg Y."/>
            <person name="Tangrot J."/>
            <person name="Rosling A."/>
        </authorList>
    </citation>
    <scope>NUCLEOTIDE SEQUENCE</scope>
    <source>
        <strain evidence="1">28 12/20/2015</strain>
    </source>
</reference>
<gene>
    <name evidence="1" type="ORF">SPELUC_LOCUS6489</name>
</gene>
<sequence length="293" mass="34533">ARIRELENQGDNSEELERLKKELNQAKQQQASERTKSQSEIKRLQSELAATKRKEEELAAKIKELGTKKIKTQEVVEKIISWFIPPSTKSKKTEEINKGRWLTDKEIDWASQRLAKDVRFKILPAHQFHLVREAKRKDDPLIFTQLLADINDLDKELVFIPVNQTNYHWSLLVYESKSQKFWHYDTLGGTNYQYIKPLVRELLEQIREVRNIKEEYLSKYLLPRHDLRQNNGSDCGYGRFRMGEDLGEFDFQKEREELRTKYLAESRWKNKIYIIRQAAATINAATEAPAPAI</sequence>
<name>A0ACA9MCR0_9GLOM</name>
<feature type="non-terminal residue" evidence="1">
    <location>
        <position position="1"/>
    </location>
</feature>
<evidence type="ECO:0000313" key="1">
    <source>
        <dbReference type="EMBL" id="CAG8584205.1"/>
    </source>
</evidence>